<dbReference type="Gene3D" id="3.30.1460.50">
    <property type="match status" value="1"/>
</dbReference>
<dbReference type="OMA" id="PFITEYE"/>
<dbReference type="GO" id="GO:0061723">
    <property type="term" value="P:glycophagy"/>
    <property type="evidence" value="ECO:0007669"/>
    <property type="project" value="TreeGrafter"/>
</dbReference>
<dbReference type="GO" id="GO:0044804">
    <property type="term" value="P:nucleophagy"/>
    <property type="evidence" value="ECO:0007669"/>
    <property type="project" value="TreeGrafter"/>
</dbReference>
<evidence type="ECO:0000313" key="10">
    <source>
        <dbReference type="EMBL" id="KII69322.1"/>
    </source>
</evidence>
<evidence type="ECO:0000256" key="4">
    <source>
        <dbReference type="ARBA" id="ARBA00022448"/>
    </source>
</evidence>
<keyword evidence="7" id="KW-0653">Protein transport</keyword>
<comment type="caution">
    <text evidence="10">The sequence shown here is derived from an EMBL/GenBank/DDBJ whole genome shotgun (WGS) entry which is preliminary data.</text>
</comment>
<sequence length="119" mass="14009">MTRTYNLYITYDNYYRVPRLWLMGYSENGNPLTVDETLQDISQDHANKSVALMLHPFLNIQIPSVHPCKHSSMMKNMLEMSAEDGKVVQVHQYLKIFLKFVQTVIPTMEYDYSREIDTI</sequence>
<dbReference type="EMBL" id="JWZT01002470">
    <property type="protein sequence ID" value="KII69322.1"/>
    <property type="molecule type" value="Genomic_DNA"/>
</dbReference>
<name>A0A0C2N5W1_THEKT</name>
<dbReference type="GO" id="GO:0000407">
    <property type="term" value="C:phagophore assembly site"/>
    <property type="evidence" value="ECO:0007669"/>
    <property type="project" value="TreeGrafter"/>
</dbReference>
<dbReference type="Pfam" id="PF03987">
    <property type="entry name" value="Autophagy_act_C"/>
    <property type="match status" value="1"/>
</dbReference>
<accession>A0A0C2N5W1</accession>
<dbReference type="PANTHER" id="PTHR12866:SF2">
    <property type="entry name" value="UBIQUITIN-LIKE-CONJUGATING ENZYME ATG3"/>
    <property type="match status" value="1"/>
</dbReference>
<dbReference type="OrthoDB" id="1584384at2759"/>
<evidence type="ECO:0000256" key="9">
    <source>
        <dbReference type="ARBA" id="ARBA00034553"/>
    </source>
</evidence>
<evidence type="ECO:0000256" key="7">
    <source>
        <dbReference type="ARBA" id="ARBA00022927"/>
    </source>
</evidence>
<keyword evidence="11" id="KW-1185">Reference proteome</keyword>
<evidence type="ECO:0000256" key="2">
    <source>
        <dbReference type="ARBA" id="ARBA00007683"/>
    </source>
</evidence>
<dbReference type="AlphaFoldDB" id="A0A0C2N5W1"/>
<keyword evidence="8" id="KW-0072">Autophagy</keyword>
<keyword evidence="6" id="KW-0833">Ubl conjugation pathway</keyword>
<protein>
    <recommendedName>
        <fullName evidence="3">Ubiquitin-like-conjugating enzyme ATG3</fullName>
    </recommendedName>
    <alternativeName>
        <fullName evidence="9">Autophagy-related protein 3</fullName>
    </alternativeName>
</protein>
<evidence type="ECO:0000256" key="8">
    <source>
        <dbReference type="ARBA" id="ARBA00023006"/>
    </source>
</evidence>
<dbReference type="GO" id="GO:0019776">
    <property type="term" value="F:Atg8-family ligase activity"/>
    <property type="evidence" value="ECO:0007669"/>
    <property type="project" value="TreeGrafter"/>
</dbReference>
<organism evidence="10 11">
    <name type="scientific">Thelohanellus kitauei</name>
    <name type="common">Myxosporean</name>
    <dbReference type="NCBI Taxonomy" id="669202"/>
    <lineage>
        <taxon>Eukaryota</taxon>
        <taxon>Metazoa</taxon>
        <taxon>Cnidaria</taxon>
        <taxon>Myxozoa</taxon>
        <taxon>Myxosporea</taxon>
        <taxon>Bivalvulida</taxon>
        <taxon>Platysporina</taxon>
        <taxon>Myxobolidae</taxon>
        <taxon>Thelohanellus</taxon>
    </lineage>
</organism>
<gene>
    <name evidence="10" type="ORF">RF11_01163</name>
</gene>
<dbReference type="InterPro" id="IPR007135">
    <property type="entry name" value="Atg3/Atg10"/>
</dbReference>
<keyword evidence="4" id="KW-0813">Transport</keyword>
<evidence type="ECO:0000313" key="11">
    <source>
        <dbReference type="Proteomes" id="UP000031668"/>
    </source>
</evidence>
<keyword evidence="5" id="KW-0963">Cytoplasm</keyword>
<dbReference type="GO" id="GO:0015031">
    <property type="term" value="P:protein transport"/>
    <property type="evidence" value="ECO:0007669"/>
    <property type="project" value="UniProtKB-KW"/>
</dbReference>
<dbReference type="GO" id="GO:0000422">
    <property type="term" value="P:autophagy of mitochondrion"/>
    <property type="evidence" value="ECO:0007669"/>
    <property type="project" value="TreeGrafter"/>
</dbReference>
<reference evidence="10 11" key="1">
    <citation type="journal article" date="2014" name="Genome Biol. Evol.">
        <title>The genome of the myxosporean Thelohanellus kitauei shows adaptations to nutrient acquisition within its fish host.</title>
        <authorList>
            <person name="Yang Y."/>
            <person name="Xiong J."/>
            <person name="Zhou Z."/>
            <person name="Huo F."/>
            <person name="Miao W."/>
            <person name="Ran C."/>
            <person name="Liu Y."/>
            <person name="Zhang J."/>
            <person name="Feng J."/>
            <person name="Wang M."/>
            <person name="Wang M."/>
            <person name="Wang L."/>
            <person name="Yao B."/>
        </authorList>
    </citation>
    <scope>NUCLEOTIDE SEQUENCE [LARGE SCALE GENOMIC DNA]</scope>
    <source>
        <strain evidence="10">Wuqing</strain>
    </source>
</reference>
<evidence type="ECO:0000256" key="5">
    <source>
        <dbReference type="ARBA" id="ARBA00022490"/>
    </source>
</evidence>
<comment type="similarity">
    <text evidence="2">Belongs to the ATG3 family.</text>
</comment>
<evidence type="ECO:0000256" key="1">
    <source>
        <dbReference type="ARBA" id="ARBA00004496"/>
    </source>
</evidence>
<evidence type="ECO:0000256" key="6">
    <source>
        <dbReference type="ARBA" id="ARBA00022786"/>
    </source>
</evidence>
<dbReference type="GO" id="GO:0005829">
    <property type="term" value="C:cytosol"/>
    <property type="evidence" value="ECO:0007669"/>
    <property type="project" value="TreeGrafter"/>
</dbReference>
<comment type="subcellular location">
    <subcellularLocation>
        <location evidence="1">Cytoplasm</location>
    </subcellularLocation>
</comment>
<dbReference type="PANTHER" id="PTHR12866">
    <property type="entry name" value="UBIQUITIN-LIKE-CONJUGATING ENZYME ATG3"/>
    <property type="match status" value="1"/>
</dbReference>
<proteinExistence type="inferred from homology"/>
<dbReference type="GO" id="GO:0000045">
    <property type="term" value="P:autophagosome assembly"/>
    <property type="evidence" value="ECO:0007669"/>
    <property type="project" value="TreeGrafter"/>
</dbReference>
<evidence type="ECO:0000256" key="3">
    <source>
        <dbReference type="ARBA" id="ARBA00017573"/>
    </source>
</evidence>
<dbReference type="Proteomes" id="UP000031668">
    <property type="component" value="Unassembled WGS sequence"/>
</dbReference>